<dbReference type="GO" id="GO:0004795">
    <property type="term" value="F:threonine synthase activity"/>
    <property type="evidence" value="ECO:0007669"/>
    <property type="project" value="UniProtKB-EC"/>
</dbReference>
<evidence type="ECO:0000256" key="2">
    <source>
        <dbReference type="ARBA" id="ARBA00022898"/>
    </source>
</evidence>
<dbReference type="Proteomes" id="UP000572540">
    <property type="component" value="Unassembled WGS sequence"/>
</dbReference>
<evidence type="ECO:0000313" key="6">
    <source>
        <dbReference type="EMBL" id="NYH25204.1"/>
    </source>
</evidence>
<dbReference type="AlphaFoldDB" id="A0A7Z0B8G3"/>
<dbReference type="GO" id="GO:0006567">
    <property type="term" value="P:L-threonine catabolic process"/>
    <property type="evidence" value="ECO:0007669"/>
    <property type="project" value="TreeGrafter"/>
</dbReference>
<proteinExistence type="predicted"/>
<dbReference type="Proteomes" id="UP000540929">
    <property type="component" value="Unassembled WGS sequence"/>
</dbReference>
<dbReference type="GO" id="GO:0004794">
    <property type="term" value="F:threonine deaminase activity"/>
    <property type="evidence" value="ECO:0007669"/>
    <property type="project" value="TreeGrafter"/>
</dbReference>
<dbReference type="RefSeq" id="WP_179712638.1">
    <property type="nucleotide sequence ID" value="NZ_JACCAS010000002.1"/>
</dbReference>
<dbReference type="InterPro" id="IPR050147">
    <property type="entry name" value="Ser/Thr_Dehydratase"/>
</dbReference>
<dbReference type="EMBL" id="JACCAS010000002">
    <property type="protein sequence ID" value="NYH25204.1"/>
    <property type="molecule type" value="Genomic_DNA"/>
</dbReference>
<dbReference type="GO" id="GO:0009097">
    <property type="term" value="P:isoleucine biosynthetic process"/>
    <property type="evidence" value="ECO:0007669"/>
    <property type="project" value="TreeGrafter"/>
</dbReference>
<dbReference type="Pfam" id="PF00291">
    <property type="entry name" value="PALP"/>
    <property type="match status" value="1"/>
</dbReference>
<dbReference type="Gene3D" id="3.40.50.1100">
    <property type="match status" value="2"/>
</dbReference>
<evidence type="ECO:0000256" key="1">
    <source>
        <dbReference type="ARBA" id="ARBA00001933"/>
    </source>
</evidence>
<dbReference type="GO" id="GO:0003941">
    <property type="term" value="F:L-serine ammonia-lyase activity"/>
    <property type="evidence" value="ECO:0007669"/>
    <property type="project" value="TreeGrafter"/>
</dbReference>
<feature type="domain" description="Tryptophan synthase beta chain-like PALP" evidence="4">
    <location>
        <begin position="65"/>
        <end position="361"/>
    </location>
</feature>
<gene>
    <name evidence="6" type="ORF">GGD40_004775</name>
    <name evidence="5" type="ORF">GGD41_003591</name>
</gene>
<dbReference type="FunFam" id="3.40.50.1100:FF:000055">
    <property type="entry name" value="Threonine synthase"/>
    <property type="match status" value="1"/>
</dbReference>
<evidence type="ECO:0000313" key="8">
    <source>
        <dbReference type="Proteomes" id="UP000572540"/>
    </source>
</evidence>
<dbReference type="EMBL" id="JACCAU010000001">
    <property type="protein sequence ID" value="NYH16363.1"/>
    <property type="molecule type" value="Genomic_DNA"/>
</dbReference>
<keyword evidence="2" id="KW-0663">Pyridoxal phosphate</keyword>
<name>A0A7Z0B8G3_9BURK</name>
<sequence>MSHAQYVDPLTGTRYPFDVPRWCSDTQTPLLITAQPGIGRDDIDRANRSLWRYRAALPVEIAKPISMGEGCTPLVQKEWNDLRPFFKLEWFNPTCSFKDRGTSVMLSFLRGIGVDAVLEDSSGNGGASVAAYGAAGGMGVKILAPAYTSPAKVAQVRAYGAQIQLVEGPREESQAEAIRQSAEIFYSSHNWQPFFLQGTKSIAYELWEDFNFEAPDNIIIPVGAGSNLLGCDIGFKELLAAGQISKLPRLFASQPLNCSPLDASFQAGLDVPVARAVSKTIAEGTAIAQPLRLREMVAALRDSGGSTVAVAEDDIVAALKKLAIQGIFVEPTCAHAAAALDELTRRGTIKSTERTVVLLTGTGIKAAGYIAELFAQPA</sequence>
<keyword evidence="3 6" id="KW-0456">Lyase</keyword>
<dbReference type="GO" id="GO:0006565">
    <property type="term" value="P:L-serine catabolic process"/>
    <property type="evidence" value="ECO:0007669"/>
    <property type="project" value="TreeGrafter"/>
</dbReference>
<evidence type="ECO:0000259" key="4">
    <source>
        <dbReference type="Pfam" id="PF00291"/>
    </source>
</evidence>
<comment type="caution">
    <text evidence="6">The sequence shown here is derived from an EMBL/GenBank/DDBJ whole genome shotgun (WGS) entry which is preliminary data.</text>
</comment>
<dbReference type="EC" id="4.2.3.1" evidence="6"/>
<reference evidence="7 8" key="1">
    <citation type="submission" date="2020-07" db="EMBL/GenBank/DDBJ databases">
        <title>Exploring microbial biodiversity for novel pathways involved in the catabolism of aromatic compounds derived from lignin.</title>
        <authorList>
            <person name="Elkins J."/>
        </authorList>
    </citation>
    <scope>NUCLEOTIDE SEQUENCE [LARGE SCALE GENOMIC DNA]</scope>
    <source>
        <strain evidence="5 8">H2C3B</strain>
        <strain evidence="6 7">H2C3C</strain>
    </source>
</reference>
<protein>
    <submittedName>
        <fullName evidence="6">Threonine synthase</fullName>
        <ecNumber evidence="6">4.2.3.1</ecNumber>
    </submittedName>
</protein>
<dbReference type="SUPFAM" id="SSF53686">
    <property type="entry name" value="Tryptophan synthase beta subunit-like PLP-dependent enzymes"/>
    <property type="match status" value="1"/>
</dbReference>
<comment type="cofactor">
    <cofactor evidence="1">
        <name>pyridoxal 5'-phosphate</name>
        <dbReference type="ChEBI" id="CHEBI:597326"/>
    </cofactor>
</comment>
<dbReference type="InterPro" id="IPR001926">
    <property type="entry name" value="TrpB-like_PALP"/>
</dbReference>
<keyword evidence="7" id="KW-1185">Reference proteome</keyword>
<evidence type="ECO:0000256" key="3">
    <source>
        <dbReference type="ARBA" id="ARBA00023239"/>
    </source>
</evidence>
<organism evidence="6 7">
    <name type="scientific">Paraburkholderia bryophila</name>
    <dbReference type="NCBI Taxonomy" id="420952"/>
    <lineage>
        <taxon>Bacteria</taxon>
        <taxon>Pseudomonadati</taxon>
        <taxon>Pseudomonadota</taxon>
        <taxon>Betaproteobacteria</taxon>
        <taxon>Burkholderiales</taxon>
        <taxon>Burkholderiaceae</taxon>
        <taxon>Paraburkholderia</taxon>
    </lineage>
</organism>
<accession>A0A7Z0B8G3</accession>
<dbReference type="PANTHER" id="PTHR48078:SF6">
    <property type="entry name" value="L-THREONINE DEHYDRATASE CATABOLIC TDCB"/>
    <property type="match status" value="1"/>
</dbReference>
<evidence type="ECO:0000313" key="7">
    <source>
        <dbReference type="Proteomes" id="UP000540929"/>
    </source>
</evidence>
<dbReference type="PANTHER" id="PTHR48078">
    <property type="entry name" value="THREONINE DEHYDRATASE, MITOCHONDRIAL-RELATED"/>
    <property type="match status" value="1"/>
</dbReference>
<dbReference type="InterPro" id="IPR036052">
    <property type="entry name" value="TrpB-like_PALP_sf"/>
</dbReference>
<evidence type="ECO:0000313" key="5">
    <source>
        <dbReference type="EMBL" id="NYH16363.1"/>
    </source>
</evidence>